<dbReference type="Gene3D" id="3.40.50.300">
    <property type="entry name" value="P-loop containing nucleotide triphosphate hydrolases"/>
    <property type="match status" value="1"/>
</dbReference>
<gene>
    <name evidence="2" type="primary">tnpA_1</name>
    <name evidence="2" type="ORF">DPPLL_03310</name>
</gene>
<dbReference type="Pfam" id="PF13401">
    <property type="entry name" value="AAA_22"/>
    <property type="match status" value="1"/>
</dbReference>
<name>A0ABM7W514_9BACT</name>
<feature type="domain" description="AAA+ ATPase" evidence="1">
    <location>
        <begin position="28"/>
        <end position="163"/>
    </location>
</feature>
<evidence type="ECO:0000259" key="1">
    <source>
        <dbReference type="SMART" id="SM00382"/>
    </source>
</evidence>
<dbReference type="PANTHER" id="PTHR35894:SF5">
    <property type="entry name" value="MU-LIKE PROPHAGE FLUMU DNA TRANSPOSITION PROTEIN B"/>
    <property type="match status" value="1"/>
</dbReference>
<reference evidence="2 3" key="1">
    <citation type="submission" date="2022-01" db="EMBL/GenBank/DDBJ databases">
        <title>Desulfofustis limnae sp. nov., a novel mesophilic sulfate-reducing bacterium isolated from marsh soil.</title>
        <authorList>
            <person name="Watanabe M."/>
            <person name="Takahashi A."/>
            <person name="Kojima H."/>
            <person name="Fukui M."/>
        </authorList>
    </citation>
    <scope>NUCLEOTIDE SEQUENCE [LARGE SCALE GENOMIC DNA]</scope>
    <source>
        <strain evidence="2 3">PPLL</strain>
    </source>
</reference>
<keyword evidence="3" id="KW-1185">Reference proteome</keyword>
<dbReference type="RefSeq" id="WP_284153080.1">
    <property type="nucleotide sequence ID" value="NZ_AP025516.1"/>
</dbReference>
<evidence type="ECO:0000313" key="3">
    <source>
        <dbReference type="Proteomes" id="UP000830055"/>
    </source>
</evidence>
<sequence>MKKTFAITKNVERFLAGMEVIEAPVKGRVGMGLVYGEPGTGKTEMTQKYAADKDYPYVRATDIMSRRSLLSKIVSELGEAPAFRSDELFNQAVDLLLDRPRTLIIDEVDYLCRGGMVEVLRDLNDVTNTPVVLVGMHQVDQKLKRYRHLWDRFSDVIRFRTFDADDIASLAEQICEVPISPEGIRFIHERGFGKFRRTMVWFSRAERVAKMNKLDVVDVGHLLAVRNGGE</sequence>
<dbReference type="Proteomes" id="UP000830055">
    <property type="component" value="Chromosome"/>
</dbReference>
<dbReference type="CDD" id="cd00009">
    <property type="entry name" value="AAA"/>
    <property type="match status" value="1"/>
</dbReference>
<dbReference type="InterPro" id="IPR027417">
    <property type="entry name" value="P-loop_NTPase"/>
</dbReference>
<dbReference type="SUPFAM" id="SSF52540">
    <property type="entry name" value="P-loop containing nucleoside triphosphate hydrolases"/>
    <property type="match status" value="1"/>
</dbReference>
<organism evidence="2 3">
    <name type="scientific">Desulfofustis limnaeus</name>
    <dbReference type="NCBI Taxonomy" id="2740163"/>
    <lineage>
        <taxon>Bacteria</taxon>
        <taxon>Pseudomonadati</taxon>
        <taxon>Thermodesulfobacteriota</taxon>
        <taxon>Desulfobulbia</taxon>
        <taxon>Desulfobulbales</taxon>
        <taxon>Desulfocapsaceae</taxon>
        <taxon>Desulfofustis</taxon>
    </lineage>
</organism>
<dbReference type="PANTHER" id="PTHR35894">
    <property type="entry name" value="GENERAL SECRETION PATHWAY PROTEIN A-RELATED"/>
    <property type="match status" value="1"/>
</dbReference>
<dbReference type="InterPro" id="IPR049945">
    <property type="entry name" value="AAA_22"/>
</dbReference>
<dbReference type="InterPro" id="IPR003593">
    <property type="entry name" value="AAA+_ATPase"/>
</dbReference>
<dbReference type="EMBL" id="AP025516">
    <property type="protein sequence ID" value="BDD85966.1"/>
    <property type="molecule type" value="Genomic_DNA"/>
</dbReference>
<dbReference type="InterPro" id="IPR052026">
    <property type="entry name" value="ExeA_AAA_ATPase_DNA-bind"/>
</dbReference>
<dbReference type="SMART" id="SM00382">
    <property type="entry name" value="AAA"/>
    <property type="match status" value="1"/>
</dbReference>
<evidence type="ECO:0000313" key="2">
    <source>
        <dbReference type="EMBL" id="BDD85966.1"/>
    </source>
</evidence>
<accession>A0ABM7W514</accession>
<proteinExistence type="predicted"/>
<protein>
    <submittedName>
        <fullName evidence="2">Transposase</fullName>
    </submittedName>
</protein>